<dbReference type="GO" id="GO:0030158">
    <property type="term" value="F:protein xylosyltransferase activity"/>
    <property type="evidence" value="ECO:0007669"/>
    <property type="project" value="InterPro"/>
</dbReference>
<organism evidence="15">
    <name type="scientific">Nocardia globerula</name>
    <dbReference type="NCBI Taxonomy" id="1818"/>
    <lineage>
        <taxon>Bacteria</taxon>
        <taxon>Bacillati</taxon>
        <taxon>Actinomycetota</taxon>
        <taxon>Actinomycetes</taxon>
        <taxon>Mycobacteriales</taxon>
        <taxon>Nocardiaceae</taxon>
        <taxon>Nocardia</taxon>
    </lineage>
</organism>
<dbReference type="InterPro" id="IPR043538">
    <property type="entry name" value="XYLT"/>
</dbReference>
<keyword evidence="11" id="KW-0472">Membrane</keyword>
<keyword evidence="6" id="KW-0479">Metal-binding</keyword>
<protein>
    <recommendedName>
        <fullName evidence="14">Peptide O-xylosyltransferase</fullName>
    </recommendedName>
</protein>
<dbReference type="Pfam" id="PF02485">
    <property type="entry name" value="Branch"/>
    <property type="match status" value="1"/>
</dbReference>
<keyword evidence="9" id="KW-1133">Transmembrane helix</keyword>
<evidence type="ECO:0000256" key="11">
    <source>
        <dbReference type="ARBA" id="ARBA00023136"/>
    </source>
</evidence>
<keyword evidence="3" id="KW-0328">Glycosyltransferase</keyword>
<evidence type="ECO:0000256" key="6">
    <source>
        <dbReference type="ARBA" id="ARBA00022723"/>
    </source>
</evidence>
<reference evidence="15" key="1">
    <citation type="submission" date="2019-07" db="EMBL/GenBank/DDBJ databases">
        <title>Genomic Encyclopedia of Type Strains, Phase IV (KMG-IV): sequencing the most valuable type-strain genomes for metagenomic binning, comparative biology and taxonomic classification.</title>
        <authorList>
            <person name="Goeker M."/>
        </authorList>
    </citation>
    <scope>NUCLEOTIDE SEQUENCE</scope>
    <source>
        <strain evidence="15">DSM 44596</strain>
    </source>
</reference>
<evidence type="ECO:0000256" key="14">
    <source>
        <dbReference type="ARBA" id="ARBA00042865"/>
    </source>
</evidence>
<dbReference type="InterPro" id="IPR003406">
    <property type="entry name" value="Glyco_trans_14"/>
</dbReference>
<dbReference type="GO" id="GO:0046872">
    <property type="term" value="F:metal ion binding"/>
    <property type="evidence" value="ECO:0007669"/>
    <property type="project" value="UniProtKB-KW"/>
</dbReference>
<evidence type="ECO:0000256" key="12">
    <source>
        <dbReference type="ARBA" id="ARBA00023157"/>
    </source>
</evidence>
<dbReference type="EMBL" id="VNIQ01000006">
    <property type="protein sequence ID" value="TYQ02455.1"/>
    <property type="molecule type" value="Genomic_DNA"/>
</dbReference>
<dbReference type="AlphaFoldDB" id="A0A652YLW6"/>
<dbReference type="GO" id="GO:0050650">
    <property type="term" value="P:chondroitin sulfate proteoglycan biosynthetic process"/>
    <property type="evidence" value="ECO:0007669"/>
    <property type="project" value="TreeGrafter"/>
</dbReference>
<dbReference type="GO" id="GO:0015012">
    <property type="term" value="P:heparan sulfate proteoglycan biosynthetic process"/>
    <property type="evidence" value="ECO:0007669"/>
    <property type="project" value="TreeGrafter"/>
</dbReference>
<dbReference type="PANTHER" id="PTHR46025">
    <property type="entry name" value="XYLOSYLTRANSFERASE OXT"/>
    <property type="match status" value="1"/>
</dbReference>
<evidence type="ECO:0000256" key="10">
    <source>
        <dbReference type="ARBA" id="ARBA00023034"/>
    </source>
</evidence>
<evidence type="ECO:0000256" key="3">
    <source>
        <dbReference type="ARBA" id="ARBA00022676"/>
    </source>
</evidence>
<evidence type="ECO:0000256" key="7">
    <source>
        <dbReference type="ARBA" id="ARBA00022824"/>
    </source>
</evidence>
<keyword evidence="8" id="KW-0735">Signal-anchor</keyword>
<evidence type="ECO:0000256" key="9">
    <source>
        <dbReference type="ARBA" id="ARBA00022989"/>
    </source>
</evidence>
<comment type="subcellular location">
    <subcellularLocation>
        <location evidence="2">Endoplasmic reticulum membrane</location>
        <topology evidence="2">Single-pass type II membrane protein</topology>
    </subcellularLocation>
    <subcellularLocation>
        <location evidence="1">Golgi apparatus membrane</location>
        <topology evidence="1">Single-pass type II membrane protein</topology>
    </subcellularLocation>
</comment>
<evidence type="ECO:0000256" key="13">
    <source>
        <dbReference type="ARBA" id="ARBA00023180"/>
    </source>
</evidence>
<comment type="caution">
    <text evidence="15">The sequence shown here is derived from an EMBL/GenBank/DDBJ whole genome shotgun (WGS) entry which is preliminary data.</text>
</comment>
<keyword evidence="5" id="KW-0812">Transmembrane</keyword>
<dbReference type="GO" id="GO:0016020">
    <property type="term" value="C:membrane"/>
    <property type="evidence" value="ECO:0007669"/>
    <property type="project" value="InterPro"/>
</dbReference>
<evidence type="ECO:0000256" key="2">
    <source>
        <dbReference type="ARBA" id="ARBA00004648"/>
    </source>
</evidence>
<evidence type="ECO:0000256" key="8">
    <source>
        <dbReference type="ARBA" id="ARBA00022968"/>
    </source>
</evidence>
<evidence type="ECO:0000256" key="4">
    <source>
        <dbReference type="ARBA" id="ARBA00022679"/>
    </source>
</evidence>
<proteinExistence type="predicted"/>
<keyword evidence="12" id="KW-1015">Disulfide bond</keyword>
<evidence type="ECO:0000256" key="5">
    <source>
        <dbReference type="ARBA" id="ARBA00022692"/>
    </source>
</evidence>
<dbReference type="PANTHER" id="PTHR46025:SF3">
    <property type="entry name" value="XYLOSYLTRANSFERASE OXT"/>
    <property type="match status" value="1"/>
</dbReference>
<keyword evidence="7" id="KW-0256">Endoplasmic reticulum</keyword>
<keyword evidence="13" id="KW-0325">Glycoprotein</keyword>
<gene>
    <name evidence="15" type="ORF">FNL38_106275</name>
</gene>
<sequence length="296" mass="33261">MSFRAAVLVIAHHQPEVFAALVDSLRHPSIDVYVHIDAKADLASFEAVVPESDGVTYLRDRRSVNWGGLSVVHVILRLIEHARSSRNEYQRYALLSGSDLMIAPIEEVLAAWQSSTEFIRVDWRLTGPGAQRAHLVDRRHFPDDRSPLRARLSGRIPRKVDPTIELYQGSTWWALTAGAVDQVTGFIAEHPRWLDFHRHTLCSDEIVFHSILKAAPHARRIVQDVEQCADVDAFIADPVHALHHIDWSDRTALSPRVLGIDDEPTLRASRALFARKVDTTSTALIDAFAVNSDSLR</sequence>
<keyword evidence="10" id="KW-0333">Golgi apparatus</keyword>
<accession>A0A652YLW6</accession>
<evidence type="ECO:0000313" key="15">
    <source>
        <dbReference type="EMBL" id="TYQ02455.1"/>
    </source>
</evidence>
<name>A0A652YLW6_NOCGL</name>
<evidence type="ECO:0000256" key="1">
    <source>
        <dbReference type="ARBA" id="ARBA00004323"/>
    </source>
</evidence>
<keyword evidence="4" id="KW-0808">Transferase</keyword>